<dbReference type="Gene3D" id="3.40.50.150">
    <property type="entry name" value="Vaccinia Virus protein VP39"/>
    <property type="match status" value="1"/>
</dbReference>
<keyword evidence="3" id="KW-0808">Transferase</keyword>
<organism evidence="3 4">
    <name type="scientific">Falsiroseomonas algicola</name>
    <dbReference type="NCBI Taxonomy" id="2716930"/>
    <lineage>
        <taxon>Bacteria</taxon>
        <taxon>Pseudomonadati</taxon>
        <taxon>Pseudomonadota</taxon>
        <taxon>Alphaproteobacteria</taxon>
        <taxon>Acetobacterales</taxon>
        <taxon>Roseomonadaceae</taxon>
        <taxon>Falsiroseomonas</taxon>
    </lineage>
</organism>
<keyword evidence="4" id="KW-1185">Reference proteome</keyword>
<dbReference type="InterPro" id="IPR029063">
    <property type="entry name" value="SAM-dependent_MTases_sf"/>
</dbReference>
<dbReference type="GO" id="GO:0008757">
    <property type="term" value="F:S-adenosylmethionine-dependent methyltransferase activity"/>
    <property type="evidence" value="ECO:0007669"/>
    <property type="project" value="InterPro"/>
</dbReference>
<protein>
    <submittedName>
        <fullName evidence="3">Class I SAM-dependent methyltransferase</fullName>
    </submittedName>
</protein>
<feature type="compositionally biased region" description="Low complexity" evidence="1">
    <location>
        <begin position="9"/>
        <end position="24"/>
    </location>
</feature>
<accession>A0A6M1LDX9</accession>
<feature type="region of interest" description="Disordered" evidence="1">
    <location>
        <begin position="1"/>
        <end position="31"/>
    </location>
</feature>
<keyword evidence="3" id="KW-0489">Methyltransferase</keyword>
<dbReference type="RefSeq" id="WP_164692383.1">
    <property type="nucleotide sequence ID" value="NZ_JAAIKB010000001.1"/>
</dbReference>
<evidence type="ECO:0000256" key="1">
    <source>
        <dbReference type="SAM" id="MobiDB-lite"/>
    </source>
</evidence>
<dbReference type="InterPro" id="IPR013216">
    <property type="entry name" value="Methyltransf_11"/>
</dbReference>
<sequence>MWRGRTPISPGSTPTAPCSASPSTTRPPPSRPWATCSPCSARCRRCRARRCWKLGCGTGWLVRILARLGLQAHGCDVSAVVLRLAEDFARRHEPDLLRRLTWLHSPDGVAIPLADGSMDRAVMYGAFHHVHDQAGTLRELGRVLGSTGRAVFIEPGPEHSRTAASQAEMRNHGVIENDVRLEEIWPLAQAAGFTEMEVAVGTARVPFVPVAEFLPLAARRRARQPLDSNDLAPVIGQVNPFLDNTRHFVLIKSSGRADTREARNAALRSAAPLGAILIREVRAQEPGLAVQVELRNTGALEWRASGGDRGAVNLGVQLMQGDTLVKRDFRRVPVAKAPTEPGGHRVLDFTLPAPGPGLRYRLDLVAEHVCWFEAPADLPG</sequence>
<comment type="caution">
    <text evidence="3">The sequence shown here is derived from an EMBL/GenBank/DDBJ whole genome shotgun (WGS) entry which is preliminary data.</text>
</comment>
<feature type="domain" description="Methyltransferase type 11" evidence="2">
    <location>
        <begin position="53"/>
        <end position="152"/>
    </location>
</feature>
<dbReference type="EMBL" id="JAAIKB010000001">
    <property type="protein sequence ID" value="NGM18488.1"/>
    <property type="molecule type" value="Genomic_DNA"/>
</dbReference>
<proteinExistence type="predicted"/>
<evidence type="ECO:0000313" key="4">
    <source>
        <dbReference type="Proteomes" id="UP000475385"/>
    </source>
</evidence>
<reference evidence="3 4" key="2">
    <citation type="submission" date="2020-03" db="EMBL/GenBank/DDBJ databases">
        <title>Roseomonas stagni sp. nov., isolated from pond water in Japan.</title>
        <authorList>
            <person name="Furuhata K."/>
            <person name="Miyamoto H."/>
            <person name="Goto K."/>
        </authorList>
    </citation>
    <scope>NUCLEOTIDE SEQUENCE [LARGE SCALE GENOMIC DNA]</scope>
    <source>
        <strain evidence="3 4">PeD5</strain>
    </source>
</reference>
<dbReference type="CDD" id="cd02440">
    <property type="entry name" value="AdoMet_MTases"/>
    <property type="match status" value="1"/>
</dbReference>
<reference evidence="3 4" key="1">
    <citation type="submission" date="2020-02" db="EMBL/GenBank/DDBJ databases">
        <authorList>
            <person name="Kim H.M."/>
            <person name="Jeon C.O."/>
        </authorList>
    </citation>
    <scope>NUCLEOTIDE SEQUENCE [LARGE SCALE GENOMIC DNA]</scope>
    <source>
        <strain evidence="3 4">PeD5</strain>
    </source>
</reference>
<evidence type="ECO:0000259" key="2">
    <source>
        <dbReference type="Pfam" id="PF08241"/>
    </source>
</evidence>
<dbReference type="GO" id="GO:0032259">
    <property type="term" value="P:methylation"/>
    <property type="evidence" value="ECO:0007669"/>
    <property type="project" value="UniProtKB-KW"/>
</dbReference>
<dbReference type="Proteomes" id="UP000475385">
    <property type="component" value="Unassembled WGS sequence"/>
</dbReference>
<gene>
    <name evidence="3" type="ORF">G3576_00580</name>
</gene>
<dbReference type="Pfam" id="PF08241">
    <property type="entry name" value="Methyltransf_11"/>
    <property type="match status" value="1"/>
</dbReference>
<name>A0A6M1LDX9_9PROT</name>
<dbReference type="SUPFAM" id="SSF53335">
    <property type="entry name" value="S-adenosyl-L-methionine-dependent methyltransferases"/>
    <property type="match status" value="1"/>
</dbReference>
<dbReference type="AlphaFoldDB" id="A0A6M1LDX9"/>
<evidence type="ECO:0000313" key="3">
    <source>
        <dbReference type="EMBL" id="NGM18488.1"/>
    </source>
</evidence>